<sequence length="376" mass="39832">MAALPQATPLPKYASVAQEIQGEIARGKWEGGRMPSVRGIAKEHAVSVVTASRALQVLRDKGLIQTIERSGCYLVPPPGAELWAVCARVTPGAWQGATAGVVRAGFEALAGRHPMGLDFTGLDVRAGLTPGDAAAMVAATGVHGVVLLPNRVSDEETRAEVALLAGCRDAQVPVVLIERNLRGHQDLAADLVALDDANGATACTRHLFDIGRRRVGVVVASPVSSHDQRVAGYLFAVHEAKARWPDCRDVVIRERGNVESEESIATVADDVEKAGLDGVVCYSDYTALGLIVELLRRGRRVPADIAVTGFDNLPLGDAFPPGVTTYDYPGEALADQAVGLLRERIKAPNRPPVRVDVPARLIVRGSTSECHAPGHC</sequence>
<dbReference type="EMBL" id="NIDE01000004">
    <property type="protein sequence ID" value="OWK43725.1"/>
    <property type="molecule type" value="Genomic_DNA"/>
</dbReference>
<evidence type="ECO:0000313" key="5">
    <source>
        <dbReference type="EMBL" id="OWK43725.1"/>
    </source>
</evidence>
<dbReference type="Pfam" id="PF13377">
    <property type="entry name" value="Peripla_BP_3"/>
    <property type="match status" value="1"/>
</dbReference>
<dbReference type="Proteomes" id="UP000214646">
    <property type="component" value="Unassembled WGS sequence"/>
</dbReference>
<dbReference type="PROSITE" id="PS50949">
    <property type="entry name" value="HTH_GNTR"/>
    <property type="match status" value="1"/>
</dbReference>
<dbReference type="SUPFAM" id="SSF46785">
    <property type="entry name" value="Winged helix' DNA-binding domain"/>
    <property type="match status" value="1"/>
</dbReference>
<reference evidence="6" key="1">
    <citation type="submission" date="2017-06" db="EMBL/GenBank/DDBJ databases">
        <title>Genome analysis of Fimbriiglobus ruber SP5, the first member of the order Planctomycetales with confirmed chitinolytic capability.</title>
        <authorList>
            <person name="Ravin N.V."/>
            <person name="Rakitin A.L."/>
            <person name="Ivanova A.A."/>
            <person name="Beletsky A.V."/>
            <person name="Kulichevskaya I.S."/>
            <person name="Mardanov A.V."/>
            <person name="Dedysh S.N."/>
        </authorList>
    </citation>
    <scope>NUCLEOTIDE SEQUENCE [LARGE SCALE GENOMIC DNA]</scope>
    <source>
        <strain evidence="6">SP5</strain>
    </source>
</reference>
<dbReference type="GO" id="GO:0000976">
    <property type="term" value="F:transcription cis-regulatory region binding"/>
    <property type="evidence" value="ECO:0007669"/>
    <property type="project" value="TreeGrafter"/>
</dbReference>
<dbReference type="GO" id="GO:0003700">
    <property type="term" value="F:DNA-binding transcription factor activity"/>
    <property type="evidence" value="ECO:0007669"/>
    <property type="project" value="InterPro"/>
</dbReference>
<dbReference type="CDD" id="cd07377">
    <property type="entry name" value="WHTH_GntR"/>
    <property type="match status" value="1"/>
</dbReference>
<dbReference type="InterPro" id="IPR046335">
    <property type="entry name" value="LacI/GalR-like_sensor"/>
</dbReference>
<dbReference type="InterPro" id="IPR036388">
    <property type="entry name" value="WH-like_DNA-bd_sf"/>
</dbReference>
<evidence type="ECO:0000256" key="3">
    <source>
        <dbReference type="ARBA" id="ARBA00023163"/>
    </source>
</evidence>
<dbReference type="CDD" id="cd06267">
    <property type="entry name" value="PBP1_LacI_sugar_binding-like"/>
    <property type="match status" value="1"/>
</dbReference>
<dbReference type="PANTHER" id="PTHR30146">
    <property type="entry name" value="LACI-RELATED TRANSCRIPTIONAL REPRESSOR"/>
    <property type="match status" value="1"/>
</dbReference>
<dbReference type="OrthoDB" id="269117at2"/>
<keyword evidence="2" id="KW-0238">DNA-binding</keyword>
<organism evidence="5 6">
    <name type="scientific">Fimbriiglobus ruber</name>
    <dbReference type="NCBI Taxonomy" id="1908690"/>
    <lineage>
        <taxon>Bacteria</taxon>
        <taxon>Pseudomonadati</taxon>
        <taxon>Planctomycetota</taxon>
        <taxon>Planctomycetia</taxon>
        <taxon>Gemmatales</taxon>
        <taxon>Gemmataceae</taxon>
        <taxon>Fimbriiglobus</taxon>
    </lineage>
</organism>
<feature type="domain" description="HTH gntR-type" evidence="4">
    <location>
        <begin position="10"/>
        <end position="77"/>
    </location>
</feature>
<dbReference type="SMART" id="SM00345">
    <property type="entry name" value="HTH_GNTR"/>
    <property type="match status" value="1"/>
</dbReference>
<accession>A0A225E4W4</accession>
<dbReference type="InterPro" id="IPR028082">
    <property type="entry name" value="Peripla_BP_I"/>
</dbReference>
<name>A0A225E4W4_9BACT</name>
<keyword evidence="6" id="KW-1185">Reference proteome</keyword>
<proteinExistence type="predicted"/>
<dbReference type="InterPro" id="IPR036390">
    <property type="entry name" value="WH_DNA-bd_sf"/>
</dbReference>
<protein>
    <submittedName>
        <fullName evidence="5">Transcriptional regulator, LacI family</fullName>
    </submittedName>
</protein>
<evidence type="ECO:0000256" key="1">
    <source>
        <dbReference type="ARBA" id="ARBA00023015"/>
    </source>
</evidence>
<evidence type="ECO:0000259" key="4">
    <source>
        <dbReference type="PROSITE" id="PS50949"/>
    </source>
</evidence>
<comment type="caution">
    <text evidence="5">The sequence shown here is derived from an EMBL/GenBank/DDBJ whole genome shotgun (WGS) entry which is preliminary data.</text>
</comment>
<dbReference type="RefSeq" id="WP_088254538.1">
    <property type="nucleotide sequence ID" value="NZ_NIDE01000004.1"/>
</dbReference>
<dbReference type="Pfam" id="PF00392">
    <property type="entry name" value="GntR"/>
    <property type="match status" value="1"/>
</dbReference>
<dbReference type="PANTHER" id="PTHR30146:SF109">
    <property type="entry name" value="HTH-TYPE TRANSCRIPTIONAL REGULATOR GALS"/>
    <property type="match status" value="1"/>
</dbReference>
<evidence type="ECO:0000256" key="2">
    <source>
        <dbReference type="ARBA" id="ARBA00023125"/>
    </source>
</evidence>
<keyword evidence="3" id="KW-0804">Transcription</keyword>
<dbReference type="Gene3D" id="1.10.10.10">
    <property type="entry name" value="Winged helix-like DNA-binding domain superfamily/Winged helix DNA-binding domain"/>
    <property type="match status" value="1"/>
</dbReference>
<dbReference type="SUPFAM" id="SSF53822">
    <property type="entry name" value="Periplasmic binding protein-like I"/>
    <property type="match status" value="1"/>
</dbReference>
<dbReference type="InterPro" id="IPR000524">
    <property type="entry name" value="Tscrpt_reg_HTH_GntR"/>
</dbReference>
<dbReference type="AlphaFoldDB" id="A0A225E4W4"/>
<gene>
    <name evidence="5" type="ORF">FRUB_03324</name>
</gene>
<keyword evidence="1" id="KW-0805">Transcription regulation</keyword>
<evidence type="ECO:0000313" key="6">
    <source>
        <dbReference type="Proteomes" id="UP000214646"/>
    </source>
</evidence>
<dbReference type="Gene3D" id="3.40.50.2300">
    <property type="match status" value="2"/>
</dbReference>